<sequence length="111" mass="12087">VEKNEIAFTTDVSPSTAEGIFSGDGGCRCMIPGLSQDNKETTISQSARATPTHPAPTTNTTSTTSAALTLSRSSDQETRLEALATEDALRKVKDRYQEKRRRLCRRTSIPV</sequence>
<dbReference type="AlphaFoldDB" id="A0AAD8E1U8"/>
<name>A0AAD8E1U8_DIPPU</name>
<reference evidence="2" key="1">
    <citation type="journal article" date="2023" name="IScience">
        <title>Live-bearing cockroach genome reveals convergent evolutionary mechanisms linked to viviparity in insects and beyond.</title>
        <authorList>
            <person name="Fouks B."/>
            <person name="Harrison M.C."/>
            <person name="Mikhailova A.A."/>
            <person name="Marchal E."/>
            <person name="English S."/>
            <person name="Carruthers M."/>
            <person name="Jennings E.C."/>
            <person name="Chiamaka E.L."/>
            <person name="Frigard R.A."/>
            <person name="Pippel M."/>
            <person name="Attardo G.M."/>
            <person name="Benoit J.B."/>
            <person name="Bornberg-Bauer E."/>
            <person name="Tobe S.S."/>
        </authorList>
    </citation>
    <scope>NUCLEOTIDE SEQUENCE</scope>
    <source>
        <strain evidence="2">Stay&amp;Tobe</strain>
    </source>
</reference>
<proteinExistence type="predicted"/>
<reference evidence="2" key="2">
    <citation type="submission" date="2023-05" db="EMBL/GenBank/DDBJ databases">
        <authorList>
            <person name="Fouks B."/>
        </authorList>
    </citation>
    <scope>NUCLEOTIDE SEQUENCE</scope>
    <source>
        <strain evidence="2">Stay&amp;Tobe</strain>
        <tissue evidence="2">Testes</tissue>
    </source>
</reference>
<feature type="non-terminal residue" evidence="2">
    <location>
        <position position="1"/>
    </location>
</feature>
<dbReference type="Proteomes" id="UP001233999">
    <property type="component" value="Unassembled WGS sequence"/>
</dbReference>
<keyword evidence="3" id="KW-1185">Reference proteome</keyword>
<evidence type="ECO:0000256" key="1">
    <source>
        <dbReference type="SAM" id="MobiDB-lite"/>
    </source>
</evidence>
<evidence type="ECO:0000313" key="3">
    <source>
        <dbReference type="Proteomes" id="UP001233999"/>
    </source>
</evidence>
<dbReference type="EMBL" id="JASPKZ010010652">
    <property type="protein sequence ID" value="KAJ9574198.1"/>
    <property type="molecule type" value="Genomic_DNA"/>
</dbReference>
<feature type="region of interest" description="Disordered" evidence="1">
    <location>
        <begin position="39"/>
        <end position="76"/>
    </location>
</feature>
<comment type="caution">
    <text evidence="2">The sequence shown here is derived from an EMBL/GenBank/DDBJ whole genome shotgun (WGS) entry which is preliminary data.</text>
</comment>
<feature type="non-terminal residue" evidence="2">
    <location>
        <position position="111"/>
    </location>
</feature>
<accession>A0AAD8E1U8</accession>
<evidence type="ECO:0000313" key="2">
    <source>
        <dbReference type="EMBL" id="KAJ9574198.1"/>
    </source>
</evidence>
<feature type="compositionally biased region" description="Low complexity" evidence="1">
    <location>
        <begin position="46"/>
        <end position="73"/>
    </location>
</feature>
<gene>
    <name evidence="2" type="ORF">L9F63_008454</name>
</gene>
<protein>
    <submittedName>
        <fullName evidence="2">Uncharacterized protein</fullName>
    </submittedName>
</protein>
<organism evidence="2 3">
    <name type="scientific">Diploptera punctata</name>
    <name type="common">Pacific beetle cockroach</name>
    <dbReference type="NCBI Taxonomy" id="6984"/>
    <lineage>
        <taxon>Eukaryota</taxon>
        <taxon>Metazoa</taxon>
        <taxon>Ecdysozoa</taxon>
        <taxon>Arthropoda</taxon>
        <taxon>Hexapoda</taxon>
        <taxon>Insecta</taxon>
        <taxon>Pterygota</taxon>
        <taxon>Neoptera</taxon>
        <taxon>Polyneoptera</taxon>
        <taxon>Dictyoptera</taxon>
        <taxon>Blattodea</taxon>
        <taxon>Blaberoidea</taxon>
        <taxon>Blaberidae</taxon>
        <taxon>Diplopterinae</taxon>
        <taxon>Diploptera</taxon>
    </lineage>
</organism>